<evidence type="ECO:0000256" key="10">
    <source>
        <dbReference type="SAM" id="SignalP"/>
    </source>
</evidence>
<evidence type="ECO:0000256" key="1">
    <source>
        <dbReference type="ARBA" id="ARBA00004571"/>
    </source>
</evidence>
<dbReference type="PANTHER" id="PTHR47234:SF2">
    <property type="entry name" value="TONB-DEPENDENT RECEPTOR"/>
    <property type="match status" value="1"/>
</dbReference>
<dbReference type="InterPro" id="IPR037066">
    <property type="entry name" value="Plug_dom_sf"/>
</dbReference>
<evidence type="ECO:0000313" key="13">
    <source>
        <dbReference type="EMBL" id="MDE8652617.1"/>
    </source>
</evidence>
<evidence type="ECO:0000256" key="2">
    <source>
        <dbReference type="ARBA" id="ARBA00022448"/>
    </source>
</evidence>
<organism evidence="13 14">
    <name type="scientific">Novosphingobium album</name>
    <name type="common">ex Liu et al. 2023</name>
    <dbReference type="NCBI Taxonomy" id="3031130"/>
    <lineage>
        <taxon>Bacteria</taxon>
        <taxon>Pseudomonadati</taxon>
        <taxon>Pseudomonadota</taxon>
        <taxon>Alphaproteobacteria</taxon>
        <taxon>Sphingomonadales</taxon>
        <taxon>Sphingomonadaceae</taxon>
        <taxon>Novosphingobium</taxon>
    </lineage>
</organism>
<accession>A0ABT5WT70</accession>
<keyword evidence="13" id="KW-0675">Receptor</keyword>
<keyword evidence="14" id="KW-1185">Reference proteome</keyword>
<evidence type="ECO:0000313" key="14">
    <source>
        <dbReference type="Proteomes" id="UP001216253"/>
    </source>
</evidence>
<dbReference type="InterPro" id="IPR039426">
    <property type="entry name" value="TonB-dep_rcpt-like"/>
</dbReference>
<feature type="domain" description="TonB-dependent receptor plug" evidence="12">
    <location>
        <begin position="55"/>
        <end position="171"/>
    </location>
</feature>
<dbReference type="EMBL" id="JARESE010000044">
    <property type="protein sequence ID" value="MDE8652617.1"/>
    <property type="molecule type" value="Genomic_DNA"/>
</dbReference>
<evidence type="ECO:0000256" key="4">
    <source>
        <dbReference type="ARBA" id="ARBA00022692"/>
    </source>
</evidence>
<dbReference type="InterPro" id="IPR036942">
    <property type="entry name" value="Beta-barrel_TonB_sf"/>
</dbReference>
<dbReference type="Gene3D" id="2.40.170.20">
    <property type="entry name" value="TonB-dependent receptor, beta-barrel domain"/>
    <property type="match status" value="1"/>
</dbReference>
<name>A0ABT5WT70_9SPHN</name>
<dbReference type="PROSITE" id="PS52016">
    <property type="entry name" value="TONB_DEPENDENT_REC_3"/>
    <property type="match status" value="1"/>
</dbReference>
<feature type="chain" id="PRO_5046508757" evidence="10">
    <location>
        <begin position="30"/>
        <end position="986"/>
    </location>
</feature>
<reference evidence="13 14" key="1">
    <citation type="submission" date="2023-03" db="EMBL/GenBank/DDBJ databases">
        <title>NovoSphingobium album sp. nov. isolated from polycyclic aromatic hydrocarbons- and heavy-metal polluted soil.</title>
        <authorList>
            <person name="Liu Z."/>
            <person name="Wang K."/>
        </authorList>
    </citation>
    <scope>NUCLEOTIDE SEQUENCE [LARGE SCALE GENOMIC DNA]</scope>
    <source>
        <strain evidence="13 14">H3SJ31-1</strain>
    </source>
</reference>
<keyword evidence="5 9" id="KW-0798">TonB box</keyword>
<evidence type="ECO:0000256" key="3">
    <source>
        <dbReference type="ARBA" id="ARBA00022452"/>
    </source>
</evidence>
<comment type="subcellular location">
    <subcellularLocation>
        <location evidence="1 8">Cell outer membrane</location>
        <topology evidence="1 8">Multi-pass membrane protein</topology>
    </subcellularLocation>
</comment>
<dbReference type="Pfam" id="PF07715">
    <property type="entry name" value="Plug"/>
    <property type="match status" value="1"/>
</dbReference>
<keyword evidence="3 8" id="KW-1134">Transmembrane beta strand</keyword>
<keyword evidence="4 8" id="KW-0812">Transmembrane</keyword>
<evidence type="ECO:0000259" key="12">
    <source>
        <dbReference type="Pfam" id="PF07715"/>
    </source>
</evidence>
<comment type="similarity">
    <text evidence="8 9">Belongs to the TonB-dependent receptor family.</text>
</comment>
<sequence length="986" mass="107513">MKNNLTRAALRGSTCLALIALALPGAAFAQTASDEASDDEMIIVTGSRIARPEVDAVNPVVAITSQDILDSGTTNVTDYLKTLPALAGSLSSYNNSGDRAGIGYTGLNLLDLRNLGYDRTLVLVDGRRHVAAVDGLQSVDINTIPNDLIERVEVLTGGASAIYGADGVSGVVNFIQKKDFEGVTARVQGGISDKGDAGQRLFALTAGHNFADGRGNFAIAYEHGEEDRLTAQDRKRFQGTNRVGFYLNPDDTETGAQNNDGIPDYIPLNDIRYFDTSRAGGIDVDFDGMPDFYGAEGLPYDPGRFIPSFYQQGGSGTLVSDYGNDLLPQIRRDVVNAIAHFDFSDALTLYAEAKYANTKSYSVGQPSFDYYLFIPEDNPYIPEAVRSHMIEGNGGVLVNRDNFDLGRRGEDITRETIRTVIGAKGDIAPNLSYDVSYVFGRAKITNHYVDDILTDRFYAAIDAVRGPDGAITCRVNLDPTWTPTQPNNYTRSEIPPTTFQPGQCLPFNLFGDGVASQAAIDWVKTDTTDRSRLTQHVVSGAITGNTGSYFELPGGPIGFALGGEYRKESSSFIADPLAQQGLTFTNVLGNTKGNFDVWEVFAEVNVPILADRPFFKRLEINGAFRYSDYSTIGTTNAWKVGGDWAPVDDISFRGTYSKAVRAPNISELFGAQSETFEFINDPCDEAYLQNGTQYRVDNCVALLSGLGVADPSTYSDTRSVNISGFQGGNPNIREETAKTWTAGVVLKPRFIPGLIVTADWYDIRIKNAINTVTPEKVAELCVDQATLDNQYCDAIVRQNGGDNAGFITSFNVGPLNVANFKTAGLDVMIDYRLRTDKAGTFTVHAVGNYLHKQTYVPIPGADPVNDAYYIAGSPKFLVTTDLGWEKGKFGLNWRINYASKLYRYSRQDTANNPDIVAPEYLKLNERFSHDVSFNVDVNDQFEIYGGVNNVFNQKPDLGALNTPISAVGRFMFMGARVKFADLFGGS</sequence>
<keyword evidence="7 8" id="KW-0998">Cell outer membrane</keyword>
<evidence type="ECO:0000256" key="6">
    <source>
        <dbReference type="ARBA" id="ARBA00023136"/>
    </source>
</evidence>
<evidence type="ECO:0000256" key="7">
    <source>
        <dbReference type="ARBA" id="ARBA00023237"/>
    </source>
</evidence>
<keyword evidence="2 8" id="KW-0813">Transport</keyword>
<gene>
    <name evidence="13" type="ORF">PYV00_12980</name>
</gene>
<evidence type="ECO:0000256" key="9">
    <source>
        <dbReference type="RuleBase" id="RU003357"/>
    </source>
</evidence>
<keyword evidence="6 8" id="KW-0472">Membrane</keyword>
<comment type="caution">
    <text evidence="13">The sequence shown here is derived from an EMBL/GenBank/DDBJ whole genome shotgun (WGS) entry which is preliminary data.</text>
</comment>
<feature type="domain" description="TonB-dependent receptor-like beta-barrel" evidence="11">
    <location>
        <begin position="469"/>
        <end position="950"/>
    </location>
</feature>
<keyword evidence="10" id="KW-0732">Signal</keyword>
<dbReference type="SUPFAM" id="SSF56935">
    <property type="entry name" value="Porins"/>
    <property type="match status" value="1"/>
</dbReference>
<proteinExistence type="inferred from homology"/>
<protein>
    <submittedName>
        <fullName evidence="13">TonB-dependent receptor</fullName>
    </submittedName>
</protein>
<dbReference type="Pfam" id="PF00593">
    <property type="entry name" value="TonB_dep_Rec_b-barrel"/>
    <property type="match status" value="1"/>
</dbReference>
<dbReference type="RefSeq" id="WP_275228698.1">
    <property type="nucleotide sequence ID" value="NZ_JARESE010000044.1"/>
</dbReference>
<dbReference type="InterPro" id="IPR000531">
    <property type="entry name" value="Beta-barrel_TonB"/>
</dbReference>
<dbReference type="Proteomes" id="UP001216253">
    <property type="component" value="Unassembled WGS sequence"/>
</dbReference>
<dbReference type="InterPro" id="IPR012910">
    <property type="entry name" value="Plug_dom"/>
</dbReference>
<evidence type="ECO:0000256" key="8">
    <source>
        <dbReference type="PROSITE-ProRule" id="PRU01360"/>
    </source>
</evidence>
<evidence type="ECO:0000256" key="5">
    <source>
        <dbReference type="ARBA" id="ARBA00023077"/>
    </source>
</evidence>
<dbReference type="PANTHER" id="PTHR47234">
    <property type="match status" value="1"/>
</dbReference>
<evidence type="ECO:0000259" key="11">
    <source>
        <dbReference type="Pfam" id="PF00593"/>
    </source>
</evidence>
<dbReference type="Gene3D" id="2.170.130.10">
    <property type="entry name" value="TonB-dependent receptor, plug domain"/>
    <property type="match status" value="1"/>
</dbReference>
<feature type="signal peptide" evidence="10">
    <location>
        <begin position="1"/>
        <end position="29"/>
    </location>
</feature>